<feature type="region of interest" description="Disordered" evidence="1">
    <location>
        <begin position="1"/>
        <end position="22"/>
    </location>
</feature>
<protein>
    <submittedName>
        <fullName evidence="2">Uncharacterized protein</fullName>
    </submittedName>
</protein>
<gene>
    <name evidence="2" type="ORF">hbim_03449</name>
</gene>
<evidence type="ECO:0000313" key="2">
    <source>
        <dbReference type="EMBL" id="BDY29511.1"/>
    </source>
</evidence>
<sequence>MFADSFSMAPDRPTRSALTAPLNARTMQKSSAPGLTDYFLAPCAATAAAPAAAASGSRYSPPATFGLRSASRS</sequence>
<dbReference type="Proteomes" id="UP001241092">
    <property type="component" value="Chromosome"/>
</dbReference>
<evidence type="ECO:0000256" key="1">
    <source>
        <dbReference type="SAM" id="MobiDB-lite"/>
    </source>
</evidence>
<dbReference type="AlphaFoldDB" id="A0AAI8TW71"/>
<name>A0AAI8TW71_MYCME</name>
<evidence type="ECO:0000313" key="3">
    <source>
        <dbReference type="Proteomes" id="UP001241092"/>
    </source>
</evidence>
<organism evidence="2 3">
    <name type="scientific">Mycolicibacterium mageritense</name>
    <name type="common">Mycobacterium mageritense</name>
    <dbReference type="NCBI Taxonomy" id="53462"/>
    <lineage>
        <taxon>Bacteria</taxon>
        <taxon>Bacillati</taxon>
        <taxon>Actinomycetota</taxon>
        <taxon>Actinomycetes</taxon>
        <taxon>Mycobacteriales</taxon>
        <taxon>Mycobacteriaceae</taxon>
        <taxon>Mycolicibacterium</taxon>
    </lineage>
</organism>
<dbReference type="EMBL" id="AP027452">
    <property type="protein sequence ID" value="BDY29511.1"/>
    <property type="molecule type" value="Genomic_DNA"/>
</dbReference>
<accession>A0AAI8TW71</accession>
<proteinExistence type="predicted"/>
<reference evidence="2" key="1">
    <citation type="submission" date="2023-03" db="EMBL/GenBank/DDBJ databases">
        <title>Draft genome sequence of a Mycolicibacterium mageritense strain H4_3_1 isolated from a hybrid biological-inorganic system reactor.</title>
        <authorList>
            <person name="Feng X."/>
            <person name="Kazama D."/>
            <person name="Sato K."/>
            <person name="Kobayashi H."/>
        </authorList>
    </citation>
    <scope>NUCLEOTIDE SEQUENCE</scope>
    <source>
        <strain evidence="2">H4_3_1</strain>
    </source>
</reference>
<feature type="compositionally biased region" description="Low complexity" evidence="1">
    <location>
        <begin position="51"/>
        <end position="63"/>
    </location>
</feature>
<feature type="region of interest" description="Disordered" evidence="1">
    <location>
        <begin position="51"/>
        <end position="73"/>
    </location>
</feature>